<dbReference type="HOGENOM" id="CLU_988163_0_0_1"/>
<organism evidence="5">
    <name type="scientific">Cyanidioschyzon merolae</name>
    <name type="common">Red alga</name>
    <dbReference type="NCBI Taxonomy" id="45157"/>
    <lineage>
        <taxon>Eukaryota</taxon>
        <taxon>Rhodophyta</taxon>
        <taxon>Bangiophyceae</taxon>
        <taxon>Cyanidiales</taxon>
        <taxon>Cyanidiaceae</taxon>
        <taxon>Cyanidioschyzon</taxon>
    </lineage>
</organism>
<dbReference type="InterPro" id="IPR036419">
    <property type="entry name" value="Ribosomal_S3_C_sf"/>
</dbReference>
<sequence>MSHKIRPENYRLGYLFDWKNDWYTHNINYSNFLIKNLKISEYLNRILYKNFLFLGDLTLKSNALKVLISLTCYPCKDSYKNTNWDLINHLCQLYFQKSVQINYYYRHTLLEHPNFITNWLCFLLEKEYDLKIILNQVKNFIKKTQENEYQINKKTQNFIRSKNFETTKKLIETKNFQANTSYRSSNSLHSSTRSETYSGNYYCSHCINSYDRFFSTKIVLLRGLKIIIRGRLHGLQNQISTVESIEIGTVPLQTKEHEILYSTRDFVTKYGVYGIQVWIFYN</sequence>
<geneLocation type="mitochondrion" evidence="5"/>
<evidence type="ECO:0000256" key="2">
    <source>
        <dbReference type="ARBA" id="ARBA00022980"/>
    </source>
</evidence>
<dbReference type="GeneID" id="3125675"/>
<feature type="domain" description="Small ribosomal subunit protein uS3 C-terminal" evidence="4">
    <location>
        <begin position="222"/>
        <end position="279"/>
    </location>
</feature>
<evidence type="ECO:0000256" key="1">
    <source>
        <dbReference type="ARBA" id="ARBA00010761"/>
    </source>
</evidence>
<dbReference type="RefSeq" id="NP_059375.1">
    <property type="nucleotide sequence ID" value="NC_000887.3"/>
</dbReference>
<protein>
    <submittedName>
        <fullName evidence="5">30S ribosomal protein S3</fullName>
    </submittedName>
</protein>
<dbReference type="AlphaFoldDB" id="A0A679F1A2"/>
<reference evidence="5" key="1">
    <citation type="journal article" date="1998" name="Nucleic Acids Res.">
        <title>Structure and organization of the mitochondrial genome of the unicellular red alga Cyanidioschyzon merolae deduced from the complete nucleotide sequence.</title>
        <authorList>
            <person name="Ohta N."/>
            <person name="Sato N."/>
            <person name="Kuroiwa T."/>
        </authorList>
    </citation>
    <scope>NUCLEOTIDE SEQUENCE [LARGE SCALE GENOMIC DNA]</scope>
    <source>
        <strain evidence="5">10D-T</strain>
    </source>
</reference>
<dbReference type="InterPro" id="IPR009019">
    <property type="entry name" value="KH_sf_prok-type"/>
</dbReference>
<comment type="similarity">
    <text evidence="1">Belongs to the universal ribosomal protein uS3 family.</text>
</comment>
<keyword evidence="2 5" id="KW-0689">Ribosomal protein</keyword>
<evidence type="ECO:0000313" key="5">
    <source>
        <dbReference type="EMBL" id="BBU60058.1"/>
    </source>
</evidence>
<accession>A0A679F1A2</accession>
<dbReference type="GO" id="GO:0005840">
    <property type="term" value="C:ribosome"/>
    <property type="evidence" value="ECO:0007669"/>
    <property type="project" value="UniProtKB-KW"/>
</dbReference>
<evidence type="ECO:0000256" key="3">
    <source>
        <dbReference type="ARBA" id="ARBA00023274"/>
    </source>
</evidence>
<evidence type="ECO:0000259" key="4">
    <source>
        <dbReference type="Pfam" id="PF00189"/>
    </source>
</evidence>
<dbReference type="SUPFAM" id="SSF54814">
    <property type="entry name" value="Prokaryotic type KH domain (KH-domain type II)"/>
    <property type="match status" value="1"/>
</dbReference>
<keyword evidence="3" id="KW-0687">Ribonucleoprotein</keyword>
<dbReference type="SUPFAM" id="SSF54821">
    <property type="entry name" value="Ribosomal protein S3 C-terminal domain"/>
    <property type="match status" value="1"/>
</dbReference>
<gene>
    <name evidence="5" type="primary">rps3</name>
    <name evidence="5" type="ORF">CME10DT_Mp0027</name>
</gene>
<dbReference type="InterPro" id="IPR001351">
    <property type="entry name" value="Ribosomal_uS3_C"/>
</dbReference>
<name>A0A679F1A2_CYAME</name>
<dbReference type="Gene3D" id="3.30.1140.32">
    <property type="entry name" value="Ribosomal protein S3, C-terminal domain"/>
    <property type="match status" value="1"/>
</dbReference>
<keyword evidence="5" id="KW-0496">Mitochondrion</keyword>
<reference evidence="5" key="2">
    <citation type="submission" date="2020-01" db="EMBL/GenBank/DDBJ databases">
        <title>Re-sequencing of the mitochondrial genome of Cyanidioschyzon merolae 10D.</title>
        <authorList>
            <person name="Moriyama T."/>
            <person name="Mori-Moriyama N."/>
            <person name="Sato N."/>
        </authorList>
    </citation>
    <scope>NUCLEOTIDE SEQUENCE</scope>
    <source>
        <strain evidence="5">10D-T</strain>
    </source>
</reference>
<dbReference type="EMBL" id="LC519602">
    <property type="protein sequence ID" value="BBU60058.1"/>
    <property type="molecule type" value="Genomic_DNA"/>
</dbReference>
<proteinExistence type="inferred from homology"/>
<dbReference type="GO" id="GO:1990904">
    <property type="term" value="C:ribonucleoprotein complex"/>
    <property type="evidence" value="ECO:0007669"/>
    <property type="project" value="UniProtKB-KW"/>
</dbReference>
<dbReference type="Pfam" id="PF00189">
    <property type="entry name" value="Ribosomal_S3_C"/>
    <property type="match status" value="1"/>
</dbReference>